<organism evidence="2 3">
    <name type="scientific">Mucilaginibacter gossypiicola</name>
    <dbReference type="NCBI Taxonomy" id="551995"/>
    <lineage>
        <taxon>Bacteria</taxon>
        <taxon>Pseudomonadati</taxon>
        <taxon>Bacteroidota</taxon>
        <taxon>Sphingobacteriia</taxon>
        <taxon>Sphingobacteriales</taxon>
        <taxon>Sphingobacteriaceae</taxon>
        <taxon>Mucilaginibacter</taxon>
    </lineage>
</organism>
<dbReference type="AlphaFoldDB" id="A0A1H8M360"/>
<evidence type="ECO:0000313" key="3">
    <source>
        <dbReference type="Proteomes" id="UP000198942"/>
    </source>
</evidence>
<sequence>MKKLLLLLIICYPILCIAQTKGVTKYEVVSKSKNNDGMISHLNIYVSKMADIKQANAELVKLYKKPGLKYLQILYYDNKNVAKTYERKLFDKGTTDAEIDRMSQHVIGKFEYLATNNSESLHIGKEADTY</sequence>
<accession>A0A1H8M360</accession>
<dbReference type="Proteomes" id="UP000198942">
    <property type="component" value="Unassembled WGS sequence"/>
</dbReference>
<name>A0A1H8M360_9SPHI</name>
<keyword evidence="1" id="KW-0732">Signal</keyword>
<dbReference type="RefSeq" id="WP_091212212.1">
    <property type="nucleotide sequence ID" value="NZ_FOCL01000005.1"/>
</dbReference>
<protein>
    <submittedName>
        <fullName evidence="2">Uncharacterized protein</fullName>
    </submittedName>
</protein>
<dbReference type="EMBL" id="FOCL01000005">
    <property type="protein sequence ID" value="SEO11711.1"/>
    <property type="molecule type" value="Genomic_DNA"/>
</dbReference>
<keyword evidence="3" id="KW-1185">Reference proteome</keyword>
<dbReference type="OrthoDB" id="9915120at2"/>
<evidence type="ECO:0000256" key="1">
    <source>
        <dbReference type="SAM" id="SignalP"/>
    </source>
</evidence>
<feature type="signal peptide" evidence="1">
    <location>
        <begin position="1"/>
        <end position="18"/>
    </location>
</feature>
<feature type="chain" id="PRO_5011514240" evidence="1">
    <location>
        <begin position="19"/>
        <end position="130"/>
    </location>
</feature>
<proteinExistence type="predicted"/>
<evidence type="ECO:0000313" key="2">
    <source>
        <dbReference type="EMBL" id="SEO11711.1"/>
    </source>
</evidence>
<gene>
    <name evidence="2" type="ORF">SAMN05192574_105365</name>
</gene>
<reference evidence="3" key="1">
    <citation type="submission" date="2016-10" db="EMBL/GenBank/DDBJ databases">
        <authorList>
            <person name="Varghese N."/>
            <person name="Submissions S."/>
        </authorList>
    </citation>
    <scope>NUCLEOTIDE SEQUENCE [LARGE SCALE GENOMIC DNA]</scope>
    <source>
        <strain evidence="3">Gh-48</strain>
    </source>
</reference>